<keyword evidence="3 5" id="KW-1133">Transmembrane helix</keyword>
<evidence type="ECO:0008006" key="10">
    <source>
        <dbReference type="Google" id="ProtNLM"/>
    </source>
</evidence>
<evidence type="ECO:0000256" key="5">
    <source>
        <dbReference type="SAM" id="Phobius"/>
    </source>
</evidence>
<evidence type="ECO:0000256" key="2">
    <source>
        <dbReference type="ARBA" id="ARBA00022692"/>
    </source>
</evidence>
<keyword evidence="4 5" id="KW-0472">Membrane</keyword>
<evidence type="ECO:0000313" key="8">
    <source>
        <dbReference type="EMBL" id="CAL4760556.1"/>
    </source>
</evidence>
<organism evidence="7">
    <name type="scientific">Cladocopium goreaui</name>
    <dbReference type="NCBI Taxonomy" id="2562237"/>
    <lineage>
        <taxon>Eukaryota</taxon>
        <taxon>Sar</taxon>
        <taxon>Alveolata</taxon>
        <taxon>Dinophyceae</taxon>
        <taxon>Suessiales</taxon>
        <taxon>Symbiodiniaceae</taxon>
        <taxon>Cladocopium</taxon>
    </lineage>
</organism>
<reference evidence="7" key="1">
    <citation type="submission" date="2022-10" db="EMBL/GenBank/DDBJ databases">
        <authorList>
            <person name="Chen Y."/>
            <person name="Dougan E. K."/>
            <person name="Chan C."/>
            <person name="Rhodes N."/>
            <person name="Thang M."/>
        </authorList>
    </citation>
    <scope>NUCLEOTIDE SEQUENCE</scope>
</reference>
<feature type="transmembrane region" description="Helical" evidence="5">
    <location>
        <begin position="209"/>
        <end position="230"/>
    </location>
</feature>
<comment type="caution">
    <text evidence="7">The sequence shown here is derived from an EMBL/GenBank/DDBJ whole genome shotgun (WGS) entry which is preliminary data.</text>
</comment>
<accession>A0A9P1BH39</accession>
<name>A0A9P1BH39_9DINO</name>
<dbReference type="EMBL" id="CAMXCT020000060">
    <property type="protein sequence ID" value="CAL1126619.1"/>
    <property type="molecule type" value="Genomic_DNA"/>
</dbReference>
<feature type="transmembrane region" description="Helical" evidence="5">
    <location>
        <begin position="236"/>
        <end position="256"/>
    </location>
</feature>
<feature type="transmembrane region" description="Helical" evidence="5">
    <location>
        <begin position="375"/>
        <end position="392"/>
    </location>
</feature>
<feature type="chain" id="PRO_5043269433" description="Transmembrane protein" evidence="6">
    <location>
        <begin position="20"/>
        <end position="439"/>
    </location>
</feature>
<evidence type="ECO:0000256" key="1">
    <source>
        <dbReference type="ARBA" id="ARBA00004141"/>
    </source>
</evidence>
<dbReference type="Proteomes" id="UP001152797">
    <property type="component" value="Unassembled WGS sequence"/>
</dbReference>
<dbReference type="AlphaFoldDB" id="A0A9P1BH39"/>
<dbReference type="PANTHER" id="PTHR30238">
    <property type="entry name" value="MEMBRANE BOUND PREDICTED REDOX MODULATOR"/>
    <property type="match status" value="1"/>
</dbReference>
<keyword evidence="2 5" id="KW-0812">Transmembrane</keyword>
<evidence type="ECO:0000256" key="3">
    <source>
        <dbReference type="ARBA" id="ARBA00022989"/>
    </source>
</evidence>
<dbReference type="GO" id="GO:0016020">
    <property type="term" value="C:membrane"/>
    <property type="evidence" value="ECO:0007669"/>
    <property type="project" value="UniProtKB-SubCell"/>
</dbReference>
<feature type="transmembrane region" description="Helical" evidence="5">
    <location>
        <begin position="177"/>
        <end position="197"/>
    </location>
</feature>
<dbReference type="PANTHER" id="PTHR30238:SF0">
    <property type="entry name" value="THYLAKOID MEMBRANE PROTEIN TERC, CHLOROPLASTIC"/>
    <property type="match status" value="1"/>
</dbReference>
<gene>
    <name evidence="7" type="ORF">C1SCF055_LOCUS1764</name>
</gene>
<evidence type="ECO:0000313" key="7">
    <source>
        <dbReference type="EMBL" id="CAI3973244.1"/>
    </source>
</evidence>
<dbReference type="Pfam" id="PF03741">
    <property type="entry name" value="TerC"/>
    <property type="match status" value="1"/>
</dbReference>
<evidence type="ECO:0000256" key="6">
    <source>
        <dbReference type="SAM" id="SignalP"/>
    </source>
</evidence>
<proteinExistence type="predicted"/>
<reference evidence="8 9" key="2">
    <citation type="submission" date="2024-05" db="EMBL/GenBank/DDBJ databases">
        <authorList>
            <person name="Chen Y."/>
            <person name="Shah S."/>
            <person name="Dougan E. K."/>
            <person name="Thang M."/>
            <person name="Chan C."/>
        </authorList>
    </citation>
    <scope>NUCLEOTIDE SEQUENCE [LARGE SCALE GENOMIC DNA]</scope>
</reference>
<dbReference type="InterPro" id="IPR005496">
    <property type="entry name" value="Integral_membrane_TerC"/>
</dbReference>
<keyword evidence="9" id="KW-1185">Reference proteome</keyword>
<sequence>MASMASIATVAFITGLCLGCLTVSAAPGCDVPQVQRPNGTMNSAPLLLQRPGTLVTMVKPKNRSLHDLPVRDYPPQPNFPRLATETWRFMQLAEGKVRQGTVVLEQFGPAGVHKFFNAALIFDWCLFLVAACVALVWRKSSQLLAPLTSLLGWLALGAIYAVIIFGRMGSHHGSNWVAGYFLELIFLIENVFVFHAIAEAFLVPAKRVVSCLVLVAWGQICFDVVFYMGLAQWLRSWVLLPYLLGLWLLGLGVSVLRHSIDEPEEQSAPSPSASDTSDAAQSPAADMLRNVVGNRVDMDGHSDAGFLVLREKDIKVPILDVVTCVLLLADFLLDIDVVLTKIEEIPNTYIGFSSSALATFLIPELFALSQDMLSCFPLLHYGIGLVLCFFGLEMVLQPLVEVEPLISCAVVVVILAACVVASAVKDHWRCPESGRAGRA</sequence>
<feature type="transmembrane region" description="Helical" evidence="5">
    <location>
        <begin position="144"/>
        <end position="165"/>
    </location>
</feature>
<evidence type="ECO:0000256" key="4">
    <source>
        <dbReference type="ARBA" id="ARBA00023136"/>
    </source>
</evidence>
<dbReference type="EMBL" id="CAMXCT010000060">
    <property type="protein sequence ID" value="CAI3973244.1"/>
    <property type="molecule type" value="Genomic_DNA"/>
</dbReference>
<feature type="signal peptide" evidence="6">
    <location>
        <begin position="1"/>
        <end position="19"/>
    </location>
</feature>
<keyword evidence="6" id="KW-0732">Signal</keyword>
<evidence type="ECO:0000313" key="9">
    <source>
        <dbReference type="Proteomes" id="UP001152797"/>
    </source>
</evidence>
<dbReference type="EMBL" id="CAMXCT030000060">
    <property type="protein sequence ID" value="CAL4760556.1"/>
    <property type="molecule type" value="Genomic_DNA"/>
</dbReference>
<comment type="subcellular location">
    <subcellularLocation>
        <location evidence="1">Membrane</location>
        <topology evidence="1">Multi-pass membrane protein</topology>
    </subcellularLocation>
</comment>
<protein>
    <recommendedName>
        <fullName evidence="10">Transmembrane protein</fullName>
    </recommendedName>
</protein>
<dbReference type="OrthoDB" id="539213at2759"/>
<feature type="transmembrane region" description="Helical" evidence="5">
    <location>
        <begin position="404"/>
        <end position="424"/>
    </location>
</feature>
<feature type="transmembrane region" description="Helical" evidence="5">
    <location>
        <begin position="115"/>
        <end position="137"/>
    </location>
</feature>